<gene>
    <name evidence="3" type="ORF">EZS28_039898</name>
</gene>
<protein>
    <recommendedName>
        <fullName evidence="2">Protein kinase domain-containing protein</fullName>
    </recommendedName>
</protein>
<feature type="non-terminal residue" evidence="3">
    <location>
        <position position="1"/>
    </location>
</feature>
<dbReference type="GO" id="GO:0005524">
    <property type="term" value="F:ATP binding"/>
    <property type="evidence" value="ECO:0007669"/>
    <property type="project" value="InterPro"/>
</dbReference>
<evidence type="ECO:0000313" key="4">
    <source>
        <dbReference type="Proteomes" id="UP000324800"/>
    </source>
</evidence>
<keyword evidence="1" id="KW-1133">Transmembrane helix</keyword>
<evidence type="ECO:0000313" key="3">
    <source>
        <dbReference type="EMBL" id="KAA6364576.1"/>
    </source>
</evidence>
<evidence type="ECO:0000259" key="2">
    <source>
        <dbReference type="PROSITE" id="PS50011"/>
    </source>
</evidence>
<keyword evidence="1" id="KW-0812">Transmembrane</keyword>
<dbReference type="Gene3D" id="1.10.510.10">
    <property type="entry name" value="Transferase(Phosphotransferase) domain 1"/>
    <property type="match status" value="1"/>
</dbReference>
<proteinExistence type="predicted"/>
<dbReference type="InterPro" id="IPR000719">
    <property type="entry name" value="Prot_kinase_dom"/>
</dbReference>
<dbReference type="GO" id="GO:0004672">
    <property type="term" value="F:protein kinase activity"/>
    <property type="evidence" value="ECO:0007669"/>
    <property type="project" value="InterPro"/>
</dbReference>
<name>A0A5J4U1I0_9EUKA</name>
<dbReference type="AlphaFoldDB" id="A0A5J4U1I0"/>
<comment type="caution">
    <text evidence="3">The sequence shown here is derived from an EMBL/GenBank/DDBJ whole genome shotgun (WGS) entry which is preliminary data.</text>
</comment>
<evidence type="ECO:0000256" key="1">
    <source>
        <dbReference type="SAM" id="Phobius"/>
    </source>
</evidence>
<accession>A0A5J4U1I0</accession>
<dbReference type="PROSITE" id="PS50011">
    <property type="entry name" value="PROTEIN_KINASE_DOM"/>
    <property type="match status" value="1"/>
</dbReference>
<dbReference type="EMBL" id="SNRW01021481">
    <property type="protein sequence ID" value="KAA6364576.1"/>
    <property type="molecule type" value="Genomic_DNA"/>
</dbReference>
<dbReference type="Proteomes" id="UP000324800">
    <property type="component" value="Unassembled WGS sequence"/>
</dbReference>
<dbReference type="OrthoDB" id="248923at2759"/>
<dbReference type="SUPFAM" id="SSF56112">
    <property type="entry name" value="Protein kinase-like (PK-like)"/>
    <property type="match status" value="1"/>
</dbReference>
<keyword evidence="1" id="KW-0472">Membrane</keyword>
<sequence>AIMRTVLKDGFNEDVIAVILRSTVGGVEQMQKQGEMDGDVKALNLLIQALGTIALSDFGIFVVANIKYFMN</sequence>
<feature type="transmembrane region" description="Helical" evidence="1">
    <location>
        <begin position="45"/>
        <end position="66"/>
    </location>
</feature>
<reference evidence="3 4" key="1">
    <citation type="submission" date="2019-03" db="EMBL/GenBank/DDBJ databases">
        <title>Single cell metagenomics reveals metabolic interactions within the superorganism composed of flagellate Streblomastix strix and complex community of Bacteroidetes bacteria on its surface.</title>
        <authorList>
            <person name="Treitli S.C."/>
            <person name="Kolisko M."/>
            <person name="Husnik F."/>
            <person name="Keeling P."/>
            <person name="Hampl V."/>
        </authorList>
    </citation>
    <scope>NUCLEOTIDE SEQUENCE [LARGE SCALE GENOMIC DNA]</scope>
    <source>
        <strain evidence="3">ST1C</strain>
    </source>
</reference>
<organism evidence="3 4">
    <name type="scientific">Streblomastix strix</name>
    <dbReference type="NCBI Taxonomy" id="222440"/>
    <lineage>
        <taxon>Eukaryota</taxon>
        <taxon>Metamonada</taxon>
        <taxon>Preaxostyla</taxon>
        <taxon>Oxymonadida</taxon>
        <taxon>Streblomastigidae</taxon>
        <taxon>Streblomastix</taxon>
    </lineage>
</organism>
<feature type="domain" description="Protein kinase" evidence="2">
    <location>
        <begin position="1"/>
        <end position="71"/>
    </location>
</feature>
<dbReference type="InterPro" id="IPR011009">
    <property type="entry name" value="Kinase-like_dom_sf"/>
</dbReference>